<sequence length="146" mass="16006">MSFITFQKTATEKIGQNVRTEINNGTLSSLKAMPQKDLTSDGASSFAMARRQYTEVYPVIDQSINKKKKFIGGNRDASSVVARRRAVEVGVGTLNANKLPTSMMGVRDINDTSSALRRARAGGAYVPPKKTNHYAASVDPRTFMFQ</sequence>
<protein>
    <submittedName>
        <fullName evidence="1">Uncharacterized protein</fullName>
    </submittedName>
</protein>
<dbReference type="AlphaFoldDB" id="A0A6C0B754"/>
<dbReference type="EMBL" id="MN739080">
    <property type="protein sequence ID" value="QHS87328.1"/>
    <property type="molecule type" value="Genomic_DNA"/>
</dbReference>
<accession>A0A6C0B754</accession>
<proteinExistence type="predicted"/>
<organism evidence="1">
    <name type="scientific">viral metagenome</name>
    <dbReference type="NCBI Taxonomy" id="1070528"/>
    <lineage>
        <taxon>unclassified sequences</taxon>
        <taxon>metagenomes</taxon>
        <taxon>organismal metagenomes</taxon>
    </lineage>
</organism>
<name>A0A6C0B754_9ZZZZ</name>
<reference evidence="1" key="1">
    <citation type="journal article" date="2020" name="Nature">
        <title>Giant virus diversity and host interactions through global metagenomics.</title>
        <authorList>
            <person name="Schulz F."/>
            <person name="Roux S."/>
            <person name="Paez-Espino D."/>
            <person name="Jungbluth S."/>
            <person name="Walsh D.A."/>
            <person name="Denef V.J."/>
            <person name="McMahon K.D."/>
            <person name="Konstantinidis K.T."/>
            <person name="Eloe-Fadrosh E.A."/>
            <person name="Kyrpides N.C."/>
            <person name="Woyke T."/>
        </authorList>
    </citation>
    <scope>NUCLEOTIDE SEQUENCE</scope>
    <source>
        <strain evidence="1">GVMAG-M-3300010157-4</strain>
    </source>
</reference>
<evidence type="ECO:0000313" key="1">
    <source>
        <dbReference type="EMBL" id="QHS87328.1"/>
    </source>
</evidence>